<proteinExistence type="predicted"/>
<evidence type="ECO:0000313" key="2">
    <source>
        <dbReference type="WBParaSite" id="L893_g21633.t1"/>
    </source>
</evidence>
<reference evidence="2" key="1">
    <citation type="submission" date="2016-11" db="UniProtKB">
        <authorList>
            <consortium name="WormBaseParasite"/>
        </authorList>
    </citation>
    <scope>IDENTIFICATION</scope>
</reference>
<sequence>MPRMKEMFEIVVNIRSFRIFDLSLPFSVSQGYPVETGRYGRPTYYSDPWDNPSLLRGQTAFALKRLKMKCPEYVYSVATIACSYKLQRLKARSYIRYGTKKEVDPDS</sequence>
<evidence type="ECO:0000313" key="1">
    <source>
        <dbReference type="Proteomes" id="UP000095287"/>
    </source>
</evidence>
<keyword evidence="1" id="KW-1185">Reference proteome</keyword>
<organism evidence="1 2">
    <name type="scientific">Steinernema glaseri</name>
    <dbReference type="NCBI Taxonomy" id="37863"/>
    <lineage>
        <taxon>Eukaryota</taxon>
        <taxon>Metazoa</taxon>
        <taxon>Ecdysozoa</taxon>
        <taxon>Nematoda</taxon>
        <taxon>Chromadorea</taxon>
        <taxon>Rhabditida</taxon>
        <taxon>Tylenchina</taxon>
        <taxon>Panagrolaimomorpha</taxon>
        <taxon>Strongyloidoidea</taxon>
        <taxon>Steinernematidae</taxon>
        <taxon>Steinernema</taxon>
    </lineage>
</organism>
<dbReference type="Proteomes" id="UP000095287">
    <property type="component" value="Unplaced"/>
</dbReference>
<dbReference type="AlphaFoldDB" id="A0A1I7Z1G1"/>
<protein>
    <submittedName>
        <fullName evidence="2">Brain chitinase and chia</fullName>
    </submittedName>
</protein>
<name>A0A1I7Z1G1_9BILA</name>
<dbReference type="WBParaSite" id="L893_g21633.t1">
    <property type="protein sequence ID" value="L893_g21633.t1"/>
    <property type="gene ID" value="L893_g21633"/>
</dbReference>
<accession>A0A1I7Z1G1</accession>